<name>A0ABD1U390_9LAMI</name>
<gene>
    <name evidence="10" type="ORF">Adt_15713</name>
</gene>
<accession>A0ABD1U390</accession>
<organism evidence="10 11">
    <name type="scientific">Abeliophyllum distichum</name>
    <dbReference type="NCBI Taxonomy" id="126358"/>
    <lineage>
        <taxon>Eukaryota</taxon>
        <taxon>Viridiplantae</taxon>
        <taxon>Streptophyta</taxon>
        <taxon>Embryophyta</taxon>
        <taxon>Tracheophyta</taxon>
        <taxon>Spermatophyta</taxon>
        <taxon>Magnoliopsida</taxon>
        <taxon>eudicotyledons</taxon>
        <taxon>Gunneridae</taxon>
        <taxon>Pentapetalae</taxon>
        <taxon>asterids</taxon>
        <taxon>lamiids</taxon>
        <taxon>Lamiales</taxon>
        <taxon>Oleaceae</taxon>
        <taxon>Forsythieae</taxon>
        <taxon>Abeliophyllum</taxon>
    </lineage>
</organism>
<dbReference type="InterPro" id="IPR013210">
    <property type="entry name" value="LRR_N_plant-typ"/>
</dbReference>
<evidence type="ECO:0000256" key="5">
    <source>
        <dbReference type="ARBA" id="ARBA00022737"/>
    </source>
</evidence>
<protein>
    <submittedName>
        <fullName evidence="10">Leucine-rich repeat (LRR) family protein</fullName>
    </submittedName>
</protein>
<sequence>MTSRGLLSFKAAIRSDDSGRLEKWIGYGCCKWEGISCNNTTGRVTQINLPGFFTSSDDSPVQTSMNGHLSPSITLLSSLEVIDLSWTHWPNWLYSSIDRFSSPKTPKTFSLRE</sequence>
<evidence type="ECO:0000259" key="9">
    <source>
        <dbReference type="Pfam" id="PF08263"/>
    </source>
</evidence>
<dbReference type="AlphaFoldDB" id="A0ABD1U390"/>
<dbReference type="PANTHER" id="PTHR48063">
    <property type="entry name" value="LRR RECEPTOR-LIKE KINASE"/>
    <property type="match status" value="1"/>
</dbReference>
<reference evidence="11" key="1">
    <citation type="submission" date="2024-07" db="EMBL/GenBank/DDBJ databases">
        <title>Two chromosome-level genome assemblies of Korean endemic species Abeliophyllum distichum and Forsythia ovata (Oleaceae).</title>
        <authorList>
            <person name="Jang H."/>
        </authorList>
    </citation>
    <scope>NUCLEOTIDE SEQUENCE [LARGE SCALE GENOMIC DNA]</scope>
</reference>
<dbReference type="Pfam" id="PF08263">
    <property type="entry name" value="LRRNT_2"/>
    <property type="match status" value="1"/>
</dbReference>
<evidence type="ECO:0000256" key="2">
    <source>
        <dbReference type="ARBA" id="ARBA00022614"/>
    </source>
</evidence>
<proteinExistence type="predicted"/>
<dbReference type="GO" id="GO:0016020">
    <property type="term" value="C:membrane"/>
    <property type="evidence" value="ECO:0007669"/>
    <property type="project" value="UniProtKB-SubCell"/>
</dbReference>
<evidence type="ECO:0000313" key="10">
    <source>
        <dbReference type="EMBL" id="KAL2519466.1"/>
    </source>
</evidence>
<keyword evidence="8" id="KW-0325">Glycoprotein</keyword>
<evidence type="ECO:0000256" key="4">
    <source>
        <dbReference type="ARBA" id="ARBA00022729"/>
    </source>
</evidence>
<dbReference type="InterPro" id="IPR046956">
    <property type="entry name" value="RLP23-like"/>
</dbReference>
<dbReference type="InterPro" id="IPR032675">
    <property type="entry name" value="LRR_dom_sf"/>
</dbReference>
<dbReference type="PANTHER" id="PTHR48063:SF112">
    <property type="entry name" value="RECEPTOR LIKE PROTEIN 30-LIKE"/>
    <property type="match status" value="1"/>
</dbReference>
<keyword evidence="7" id="KW-0472">Membrane</keyword>
<dbReference type="Gene3D" id="3.80.10.10">
    <property type="entry name" value="Ribonuclease Inhibitor"/>
    <property type="match status" value="1"/>
</dbReference>
<dbReference type="EMBL" id="JBFOLK010000004">
    <property type="protein sequence ID" value="KAL2519466.1"/>
    <property type="molecule type" value="Genomic_DNA"/>
</dbReference>
<evidence type="ECO:0000313" key="11">
    <source>
        <dbReference type="Proteomes" id="UP001604336"/>
    </source>
</evidence>
<evidence type="ECO:0000256" key="6">
    <source>
        <dbReference type="ARBA" id="ARBA00022989"/>
    </source>
</evidence>
<evidence type="ECO:0000256" key="8">
    <source>
        <dbReference type="ARBA" id="ARBA00023180"/>
    </source>
</evidence>
<keyword evidence="2" id="KW-0433">Leucine-rich repeat</keyword>
<keyword evidence="3" id="KW-0812">Transmembrane</keyword>
<comment type="caution">
    <text evidence="10">The sequence shown here is derived from an EMBL/GenBank/DDBJ whole genome shotgun (WGS) entry which is preliminary data.</text>
</comment>
<evidence type="ECO:0000256" key="3">
    <source>
        <dbReference type="ARBA" id="ARBA00022692"/>
    </source>
</evidence>
<comment type="subcellular location">
    <subcellularLocation>
        <location evidence="1">Membrane</location>
        <topology evidence="1">Single-pass type I membrane protein</topology>
    </subcellularLocation>
</comment>
<evidence type="ECO:0000256" key="1">
    <source>
        <dbReference type="ARBA" id="ARBA00004479"/>
    </source>
</evidence>
<feature type="domain" description="Leucine-rich repeat-containing N-terminal plant-type" evidence="9">
    <location>
        <begin position="5"/>
        <end position="38"/>
    </location>
</feature>
<keyword evidence="4" id="KW-0732">Signal</keyword>
<dbReference type="Proteomes" id="UP001604336">
    <property type="component" value="Unassembled WGS sequence"/>
</dbReference>
<evidence type="ECO:0000256" key="7">
    <source>
        <dbReference type="ARBA" id="ARBA00023136"/>
    </source>
</evidence>
<keyword evidence="6" id="KW-1133">Transmembrane helix</keyword>
<keyword evidence="11" id="KW-1185">Reference proteome</keyword>
<keyword evidence="5" id="KW-0677">Repeat</keyword>